<dbReference type="EMBL" id="CALNXJ010000006">
    <property type="protein sequence ID" value="CAH3042068.1"/>
    <property type="molecule type" value="Genomic_DNA"/>
</dbReference>
<evidence type="ECO:0000313" key="2">
    <source>
        <dbReference type="Proteomes" id="UP001159428"/>
    </source>
</evidence>
<gene>
    <name evidence="1" type="ORF">PMEA_00028543</name>
</gene>
<accession>A0AAU9W312</accession>
<evidence type="ECO:0000313" key="1">
    <source>
        <dbReference type="EMBL" id="CAH3042068.1"/>
    </source>
</evidence>
<dbReference type="Proteomes" id="UP001159428">
    <property type="component" value="Unassembled WGS sequence"/>
</dbReference>
<keyword evidence="2" id="KW-1185">Reference proteome</keyword>
<dbReference type="AlphaFoldDB" id="A0AAU9W312"/>
<sequence length="134" mass="15966">MQVKQITMIQPFLESVLLSYELMHEPMVRLTLIKLCLSLGIVKQRKKAQQPGARPVIPWQTITSTPMSEFTNPYFFTLSFPCSFLYQKGNFHINRKGTSSALYEWTYHLLWYWGRRFARQKVWKFVVHNMIMSK</sequence>
<comment type="caution">
    <text evidence="1">The sequence shown here is derived from an EMBL/GenBank/DDBJ whole genome shotgun (WGS) entry which is preliminary data.</text>
</comment>
<reference evidence="1 2" key="1">
    <citation type="submission" date="2022-05" db="EMBL/GenBank/DDBJ databases">
        <authorList>
            <consortium name="Genoscope - CEA"/>
            <person name="William W."/>
        </authorList>
    </citation>
    <scope>NUCLEOTIDE SEQUENCE [LARGE SCALE GENOMIC DNA]</scope>
</reference>
<name>A0AAU9W312_9CNID</name>
<protein>
    <submittedName>
        <fullName evidence="1">Uncharacterized protein</fullName>
    </submittedName>
</protein>
<proteinExistence type="predicted"/>
<organism evidence="1 2">
    <name type="scientific">Pocillopora meandrina</name>
    <dbReference type="NCBI Taxonomy" id="46732"/>
    <lineage>
        <taxon>Eukaryota</taxon>
        <taxon>Metazoa</taxon>
        <taxon>Cnidaria</taxon>
        <taxon>Anthozoa</taxon>
        <taxon>Hexacorallia</taxon>
        <taxon>Scleractinia</taxon>
        <taxon>Astrocoeniina</taxon>
        <taxon>Pocilloporidae</taxon>
        <taxon>Pocillopora</taxon>
    </lineage>
</organism>